<dbReference type="Proteomes" id="UP001058003">
    <property type="component" value="Chromosome"/>
</dbReference>
<gene>
    <name evidence="2" type="ORF">Daura_22920</name>
</gene>
<dbReference type="PANTHER" id="PTHR35339">
    <property type="entry name" value="LINALOOL DEHYDRATASE_ISOMERASE DOMAIN-CONTAINING PROTEIN"/>
    <property type="match status" value="1"/>
</dbReference>
<dbReference type="AlphaFoldDB" id="A0A9Q9IMA5"/>
<organism evidence="2 3">
    <name type="scientific">Dactylosporangium aurantiacum</name>
    <dbReference type="NCBI Taxonomy" id="35754"/>
    <lineage>
        <taxon>Bacteria</taxon>
        <taxon>Bacillati</taxon>
        <taxon>Actinomycetota</taxon>
        <taxon>Actinomycetes</taxon>
        <taxon>Micromonosporales</taxon>
        <taxon>Micromonosporaceae</taxon>
        <taxon>Dactylosporangium</taxon>
    </lineage>
</organism>
<dbReference type="Pfam" id="PF10022">
    <property type="entry name" value="DUF2264"/>
    <property type="match status" value="1"/>
</dbReference>
<protein>
    <submittedName>
        <fullName evidence="2">DUF2264 domain-containing protein</fullName>
    </submittedName>
</protein>
<dbReference type="PANTHER" id="PTHR35339:SF4">
    <property type="entry name" value="LINALOOL DEHYDRATASE_ISOMERASE DOMAIN-CONTAINING PROTEIN"/>
    <property type="match status" value="1"/>
</dbReference>
<dbReference type="KEGG" id="daur:Daura_22920"/>
<dbReference type="InterPro" id="IPR049349">
    <property type="entry name" value="DUF2264_N"/>
</dbReference>
<sequence length="608" mass="65409">MHMQLPPEDRTLSPITGWTRAHWEATADTLLARVVPYAAPDFAQFRLPGRASQAGVISDGLEGFARTFLLAAFRIAGADGAGMEDLLDRYRRGLVAGTDPHHPYAWPALRDMAQPLVEAASIAVALHETRPWIFDRLGQDERERVVGWLAGFVGRRTPDSNWVLFQVIVEQFLATVGGPHDPAEIEGGLERIERWYAGDGWYSDGAGQNFDHYCGWAMHLYPALWARMAGDTARAERYAERLRLFLAQYQLLFAADGAPMHQGRSLTYRFATAAPLWLGALTGGTPLPPGVTRRLASGNLRHFVDRGAPDHRGLLPLGWHGAFRPIAQAYSGPASPYWASKGFLGLLLPADHPVWTATERPAPIDERNFTAALPAPGWLVHGTRADGIVRLVNHGSDRAARQPADSGPDPNYTHLAYSTHSGPVLDTSSFDSQLVVIGPDGRRYQRRRIQRLHISDQVAVSRWADGLVRVETASVVDGPFEVRVHLLDAPAGSVVREAGHALAGASPPQLMPGGVARTDGLTSSLRSLHGFTGTGLVRATDANAFGAHAATPLLHAQHPGGTAMYVSLVGLTGAPAAEPVLVGVEGFTATIRLAGGAAITVRPGGPLQ</sequence>
<feature type="domain" description="DUF2264" evidence="1">
    <location>
        <begin position="19"/>
        <end position="361"/>
    </location>
</feature>
<accession>A0A9Q9IMA5</accession>
<evidence type="ECO:0000313" key="2">
    <source>
        <dbReference type="EMBL" id="UWZ58769.1"/>
    </source>
</evidence>
<evidence type="ECO:0000313" key="3">
    <source>
        <dbReference type="Proteomes" id="UP001058003"/>
    </source>
</evidence>
<proteinExistence type="predicted"/>
<evidence type="ECO:0000259" key="1">
    <source>
        <dbReference type="Pfam" id="PF10022"/>
    </source>
</evidence>
<keyword evidence="3" id="KW-1185">Reference proteome</keyword>
<name>A0A9Q9IMA5_9ACTN</name>
<dbReference type="EMBL" id="CP073767">
    <property type="protein sequence ID" value="UWZ58769.1"/>
    <property type="molecule type" value="Genomic_DNA"/>
</dbReference>
<dbReference type="RefSeq" id="WP_211273622.1">
    <property type="nucleotide sequence ID" value="NZ_CP073767.1"/>
</dbReference>
<reference evidence="2" key="1">
    <citation type="submission" date="2021-04" db="EMBL/GenBank/DDBJ databases">
        <title>Dactylosporangium aurantiacum NRRL B-8018 full assembly.</title>
        <authorList>
            <person name="Hartkoorn R.C."/>
            <person name="Beaudoing E."/>
            <person name="Hot D."/>
        </authorList>
    </citation>
    <scope>NUCLEOTIDE SEQUENCE</scope>
    <source>
        <strain evidence="2">NRRL B-8018</strain>
    </source>
</reference>
<dbReference type="InterPro" id="IPR016624">
    <property type="entry name" value="UCP014753"/>
</dbReference>